<reference evidence="3" key="1">
    <citation type="submission" date="2023-06" db="EMBL/GenBank/DDBJ databases">
        <title>Genome-scale phylogeny and comparative genomics of the fungal order Sordariales.</title>
        <authorList>
            <consortium name="Lawrence Berkeley National Laboratory"/>
            <person name="Hensen N."/>
            <person name="Bonometti L."/>
            <person name="Westerberg I."/>
            <person name="Brannstrom I.O."/>
            <person name="Guillou S."/>
            <person name="Cros-Aarteil S."/>
            <person name="Calhoun S."/>
            <person name="Haridas S."/>
            <person name="Kuo A."/>
            <person name="Mondo S."/>
            <person name="Pangilinan J."/>
            <person name="Riley R."/>
            <person name="Labutti K."/>
            <person name="Andreopoulos B."/>
            <person name="Lipzen A."/>
            <person name="Chen C."/>
            <person name="Yanf M."/>
            <person name="Daum C."/>
            <person name="Ng V."/>
            <person name="Clum A."/>
            <person name="Steindorff A."/>
            <person name="Ohm R."/>
            <person name="Martin F."/>
            <person name="Silar P."/>
            <person name="Natvig D."/>
            <person name="Lalanne C."/>
            <person name="Gautier V."/>
            <person name="Ament-Velasquez S.L."/>
            <person name="Kruys A."/>
            <person name="Hutchinson M.I."/>
            <person name="Powell A.J."/>
            <person name="Barry K."/>
            <person name="Miller A.N."/>
            <person name="Grigoriev I.V."/>
            <person name="Debuchy R."/>
            <person name="Gladieux P."/>
            <person name="Thoren M.H."/>
            <person name="Johannesson H."/>
        </authorList>
    </citation>
    <scope>NUCLEOTIDE SEQUENCE</scope>
    <source>
        <strain evidence="3">PSN4</strain>
    </source>
</reference>
<evidence type="ECO:0000313" key="4">
    <source>
        <dbReference type="Proteomes" id="UP001239445"/>
    </source>
</evidence>
<proteinExistence type="inferred from homology"/>
<organism evidence="3 4">
    <name type="scientific">Echria macrotheca</name>
    <dbReference type="NCBI Taxonomy" id="438768"/>
    <lineage>
        <taxon>Eukaryota</taxon>
        <taxon>Fungi</taxon>
        <taxon>Dikarya</taxon>
        <taxon>Ascomycota</taxon>
        <taxon>Pezizomycotina</taxon>
        <taxon>Sordariomycetes</taxon>
        <taxon>Sordariomycetidae</taxon>
        <taxon>Sordariales</taxon>
        <taxon>Schizotheciaceae</taxon>
        <taxon>Echria</taxon>
    </lineage>
</organism>
<dbReference type="GO" id="GO:0010181">
    <property type="term" value="F:FMN binding"/>
    <property type="evidence" value="ECO:0007669"/>
    <property type="project" value="TreeGrafter"/>
</dbReference>
<dbReference type="GO" id="GO:0015937">
    <property type="term" value="P:coenzyme A biosynthetic process"/>
    <property type="evidence" value="ECO:0007669"/>
    <property type="project" value="TreeGrafter"/>
</dbReference>
<dbReference type="SUPFAM" id="SSF140860">
    <property type="entry name" value="Pseudo ankyrin repeat-like"/>
    <property type="match status" value="1"/>
</dbReference>
<evidence type="ECO:0000259" key="2">
    <source>
        <dbReference type="Pfam" id="PF02441"/>
    </source>
</evidence>
<dbReference type="InterPro" id="IPR003382">
    <property type="entry name" value="Flavoprotein"/>
</dbReference>
<keyword evidence="4" id="KW-1185">Reference proteome</keyword>
<sequence>MVGTGYRVTLDRVSSSPSLSEIQRPRKLRLLVAANGPKDVAYAQAIAVRLSKESQITTRAIVDEMTHRLAQEIIVHQNRSLKRGVVDGTNNRDIEACQQQAFELVEWADLLVLAPIDADSLAKMMCGVSDTLLLEVLRSWDASKRILLIPGMTTHMWENPVTKRQMSKLHRKWGWIRVMAPILWHYDDDPSPKRVVKWEGFNEVVGIIKNQADLLKLGHNVEAAIQQGTSVGSGTRAHSTLPPEIWSIILEYTNDWELATSLGVFTKIPMPPDWRVAPRDPDDPLQVFSHELEWTLLTANTQAICKKLSEAPPSFYDLSALAVHLIFKFSLTEVLTYIETNLPHFFKCFDGKTIPTKASAYYGRTDILDWWAKSPSFLEKQYDSEALNGASGRGFIQVLEWWRRSGLPLKYSEAAFESASTKGHLHVLEWWREAFIQDQSIAPKPGRSLLAAAQWGQTDVMRWWEESGIPVDHQDAVCKMASRWGQVKVLDLWRELRGDDKIQFDNQILIEPTYHAHVPVLEWWRKYAHGELPGMNGRKGKRVEYKTMDIEEALEDSLGDQTKVRRWWAENGLNLGLGTSEWMKVRHL</sequence>
<evidence type="ECO:0000313" key="3">
    <source>
        <dbReference type="EMBL" id="KAK1759597.1"/>
    </source>
</evidence>
<dbReference type="EMBL" id="MU839828">
    <property type="protein sequence ID" value="KAK1759597.1"/>
    <property type="molecule type" value="Genomic_DNA"/>
</dbReference>
<dbReference type="Pfam" id="PF02441">
    <property type="entry name" value="Flavoprotein"/>
    <property type="match status" value="1"/>
</dbReference>
<evidence type="ECO:0000256" key="1">
    <source>
        <dbReference type="ARBA" id="ARBA00038350"/>
    </source>
</evidence>
<feature type="domain" description="Flavoprotein" evidence="2">
    <location>
        <begin position="34"/>
        <end position="177"/>
    </location>
</feature>
<dbReference type="InterPro" id="IPR036551">
    <property type="entry name" value="Flavin_trans-like"/>
</dbReference>
<accession>A0AAJ0F9Z8</accession>
<dbReference type="SUPFAM" id="SSF52507">
    <property type="entry name" value="Homo-oligomeric flavin-containing Cys decarboxylases, HFCD"/>
    <property type="match status" value="1"/>
</dbReference>
<dbReference type="PANTHER" id="PTHR14359">
    <property type="entry name" value="HOMO-OLIGOMERIC FLAVIN CONTAINING CYS DECARBOXYLASE FAMILY"/>
    <property type="match status" value="1"/>
</dbReference>
<dbReference type="Gene3D" id="3.40.50.1950">
    <property type="entry name" value="Flavin prenyltransferase-like"/>
    <property type="match status" value="1"/>
</dbReference>
<gene>
    <name evidence="3" type="ORF">QBC47DRAFT_372497</name>
</gene>
<dbReference type="Proteomes" id="UP001239445">
    <property type="component" value="Unassembled WGS sequence"/>
</dbReference>
<protein>
    <recommendedName>
        <fullName evidence="2">Flavoprotein domain-containing protein</fullName>
    </recommendedName>
</protein>
<comment type="similarity">
    <text evidence="1">Belongs to the HFCD (homooligomeric flavin containing Cys decarboxylase) superfamily.</text>
</comment>
<dbReference type="AlphaFoldDB" id="A0AAJ0F9Z8"/>
<comment type="caution">
    <text evidence="3">The sequence shown here is derived from an EMBL/GenBank/DDBJ whole genome shotgun (WGS) entry which is preliminary data.</text>
</comment>
<dbReference type="PANTHER" id="PTHR14359:SF21">
    <property type="entry name" value="FLAVOPROTEIN DOMAIN-CONTAINING PROTEIN"/>
    <property type="match status" value="1"/>
</dbReference>
<dbReference type="GO" id="GO:0071513">
    <property type="term" value="C:phosphopantothenoylcysteine decarboxylase complex"/>
    <property type="evidence" value="ECO:0007669"/>
    <property type="project" value="TreeGrafter"/>
</dbReference>
<name>A0AAJ0F9Z8_9PEZI</name>
<dbReference type="GO" id="GO:0004633">
    <property type="term" value="F:phosphopantothenoylcysteine decarboxylase activity"/>
    <property type="evidence" value="ECO:0007669"/>
    <property type="project" value="TreeGrafter"/>
</dbReference>